<dbReference type="AlphaFoldDB" id="A0AAN8NJM8"/>
<feature type="compositionally biased region" description="Basic residues" evidence="1">
    <location>
        <begin position="120"/>
        <end position="129"/>
    </location>
</feature>
<proteinExistence type="predicted"/>
<evidence type="ECO:0000313" key="2">
    <source>
        <dbReference type="EMBL" id="KAK6506427.1"/>
    </source>
</evidence>
<dbReference type="EMBL" id="JAVHJM010000009">
    <property type="protein sequence ID" value="KAK6506427.1"/>
    <property type="molecule type" value="Genomic_DNA"/>
</dbReference>
<feature type="compositionally biased region" description="Polar residues" evidence="1">
    <location>
        <begin position="34"/>
        <end position="49"/>
    </location>
</feature>
<evidence type="ECO:0000313" key="3">
    <source>
        <dbReference type="Proteomes" id="UP001307849"/>
    </source>
</evidence>
<evidence type="ECO:0000256" key="1">
    <source>
        <dbReference type="SAM" id="MobiDB-lite"/>
    </source>
</evidence>
<feature type="region of interest" description="Disordered" evidence="1">
    <location>
        <begin position="82"/>
        <end position="181"/>
    </location>
</feature>
<sequence length="304" mass="34189">MSRVENSSLVRDKAAPLRYQESASPKHRKHILDSSENNAKQPVSKSQALENVRKSGFDEYQYQEHVAAVIPIIRTPTAGRERISNFPMSSPGSKGGPLYSGTSEASTRNRSSSALSPPANKKKRIHSIIKKITSSSTETAASRTTQATRTTENVTSEETLRQKRKSLAGEPQADEVTESDSKHEREDLVLVLWLMDYLARNAEDAIIILKWLSGNYEPSDLDKEDPEDPESVSMTLQRLKFHHIEVLEGLKAADWQLIRESGEVAYNLFRGELASETEAVIHDGDEKQRFYRGKSRNTRLIYGF</sequence>
<feature type="compositionally biased region" description="Polar residues" evidence="1">
    <location>
        <begin position="100"/>
        <end position="115"/>
    </location>
</feature>
<feature type="region of interest" description="Disordered" evidence="1">
    <location>
        <begin position="1"/>
        <end position="50"/>
    </location>
</feature>
<comment type="caution">
    <text evidence="2">The sequence shown here is derived from an EMBL/GenBank/DDBJ whole genome shotgun (WGS) entry which is preliminary data.</text>
</comment>
<feature type="compositionally biased region" description="Low complexity" evidence="1">
    <location>
        <begin position="130"/>
        <end position="151"/>
    </location>
</feature>
<organism evidence="2 3">
    <name type="scientific">Arthrobotrys conoides</name>
    <dbReference type="NCBI Taxonomy" id="74498"/>
    <lineage>
        <taxon>Eukaryota</taxon>
        <taxon>Fungi</taxon>
        <taxon>Dikarya</taxon>
        <taxon>Ascomycota</taxon>
        <taxon>Pezizomycotina</taxon>
        <taxon>Orbiliomycetes</taxon>
        <taxon>Orbiliales</taxon>
        <taxon>Orbiliaceae</taxon>
        <taxon>Arthrobotrys</taxon>
    </lineage>
</organism>
<dbReference type="Proteomes" id="UP001307849">
    <property type="component" value="Unassembled WGS sequence"/>
</dbReference>
<protein>
    <submittedName>
        <fullName evidence="2">Uncharacterized protein</fullName>
    </submittedName>
</protein>
<keyword evidence="3" id="KW-1185">Reference proteome</keyword>
<reference evidence="2 3" key="1">
    <citation type="submission" date="2019-10" db="EMBL/GenBank/DDBJ databases">
        <authorList>
            <person name="Palmer J.M."/>
        </authorList>
    </citation>
    <scope>NUCLEOTIDE SEQUENCE [LARGE SCALE GENOMIC DNA]</scope>
    <source>
        <strain evidence="2 3">TWF506</strain>
    </source>
</reference>
<gene>
    <name evidence="2" type="ORF">TWF506_011337</name>
</gene>
<accession>A0AAN8NJM8</accession>
<name>A0AAN8NJM8_9PEZI</name>